<dbReference type="PANTHER" id="PTHR41774:SF1">
    <property type="entry name" value="NGG1P INTERACTING FACTOR NIF3"/>
    <property type="match status" value="1"/>
</dbReference>
<organism evidence="1 2">
    <name type="scientific">SAR86 cluster bacterium</name>
    <dbReference type="NCBI Taxonomy" id="2030880"/>
    <lineage>
        <taxon>Bacteria</taxon>
        <taxon>Pseudomonadati</taxon>
        <taxon>Pseudomonadota</taxon>
        <taxon>Gammaproteobacteria</taxon>
        <taxon>SAR86 cluster</taxon>
    </lineage>
</organism>
<dbReference type="PANTHER" id="PTHR41774">
    <property type="match status" value="1"/>
</dbReference>
<dbReference type="InterPro" id="IPR036069">
    <property type="entry name" value="DUF34/NIF3_sf"/>
</dbReference>
<gene>
    <name evidence="1" type="ORF">COC19_05950</name>
</gene>
<dbReference type="AlphaFoldDB" id="A0A2A4MKV0"/>
<dbReference type="EMBL" id="NVQR01000091">
    <property type="protein sequence ID" value="PCH60468.1"/>
    <property type="molecule type" value="Genomic_DNA"/>
</dbReference>
<proteinExistence type="predicted"/>
<protein>
    <submittedName>
        <fullName evidence="1">NGG1p interacting factor NIF3</fullName>
    </submittedName>
</protein>
<name>A0A2A4MKV0_9GAMM</name>
<evidence type="ECO:0000313" key="2">
    <source>
        <dbReference type="Proteomes" id="UP000218172"/>
    </source>
</evidence>
<dbReference type="Proteomes" id="UP000218172">
    <property type="component" value="Unassembled WGS sequence"/>
</dbReference>
<sequence>MSDSQSQLYRIEFYVPQDHLAEVKSALFAAGAGRIGNYDCCSWETKGLGQFRPLAGSNPVIGQHEKLEYLDEFKVEMVCEKANLKAAVEAMISAHPYEQPAYAVIAMQA</sequence>
<comment type="caution">
    <text evidence="1">The sequence shown here is derived from an EMBL/GenBank/DDBJ whole genome shotgun (WGS) entry which is preliminary data.</text>
</comment>
<dbReference type="Gene3D" id="3.30.70.120">
    <property type="match status" value="1"/>
</dbReference>
<accession>A0A2A4MKV0</accession>
<dbReference type="SUPFAM" id="SSF102705">
    <property type="entry name" value="NIF3 (NGG1p interacting factor 3)-like"/>
    <property type="match status" value="1"/>
</dbReference>
<evidence type="ECO:0000313" key="1">
    <source>
        <dbReference type="EMBL" id="PCH60468.1"/>
    </source>
</evidence>
<reference evidence="2" key="1">
    <citation type="submission" date="2017-08" db="EMBL/GenBank/DDBJ databases">
        <title>A dynamic microbial community with high functional redundancy inhabits the cold, oxic subseafloor aquifer.</title>
        <authorList>
            <person name="Tully B.J."/>
            <person name="Wheat C.G."/>
            <person name="Glazer B.T."/>
            <person name="Huber J.A."/>
        </authorList>
    </citation>
    <scope>NUCLEOTIDE SEQUENCE [LARGE SCALE GENOMIC DNA]</scope>
</reference>
<dbReference type="InterPro" id="IPR015867">
    <property type="entry name" value="N-reg_PII/ATP_PRibTrfase_C"/>
</dbReference>
<dbReference type="FunFam" id="3.30.70.120:FF:000006">
    <property type="entry name" value="GTP cyclohydrolase 1 type 2 homolog"/>
    <property type="match status" value="1"/>
</dbReference>